<evidence type="ECO:0000313" key="1">
    <source>
        <dbReference type="EMBL" id="KAJ2767407.1"/>
    </source>
</evidence>
<organism evidence="1 2">
    <name type="scientific">Coemansia nantahalensis</name>
    <dbReference type="NCBI Taxonomy" id="2789366"/>
    <lineage>
        <taxon>Eukaryota</taxon>
        <taxon>Fungi</taxon>
        <taxon>Fungi incertae sedis</taxon>
        <taxon>Zoopagomycota</taxon>
        <taxon>Kickxellomycotina</taxon>
        <taxon>Kickxellomycetes</taxon>
        <taxon>Kickxellales</taxon>
        <taxon>Kickxellaceae</taxon>
        <taxon>Coemansia</taxon>
    </lineage>
</organism>
<reference evidence="1" key="1">
    <citation type="submission" date="2022-07" db="EMBL/GenBank/DDBJ databases">
        <title>Phylogenomic reconstructions and comparative analyses of Kickxellomycotina fungi.</title>
        <authorList>
            <person name="Reynolds N.K."/>
            <person name="Stajich J.E."/>
            <person name="Barry K."/>
            <person name="Grigoriev I.V."/>
            <person name="Crous P."/>
            <person name="Smith M.E."/>
        </authorList>
    </citation>
    <scope>NUCLEOTIDE SEQUENCE</scope>
    <source>
        <strain evidence="1">CBS 109366</strain>
    </source>
</reference>
<accession>A0ACC1JU83</accession>
<proteinExistence type="predicted"/>
<gene>
    <name evidence="1" type="ORF">IWQ57_003959</name>
</gene>
<dbReference type="EMBL" id="JANBUJ010001430">
    <property type="protein sequence ID" value="KAJ2767407.1"/>
    <property type="molecule type" value="Genomic_DNA"/>
</dbReference>
<dbReference type="Proteomes" id="UP001140234">
    <property type="component" value="Unassembled WGS sequence"/>
</dbReference>
<name>A0ACC1JU83_9FUNG</name>
<protein>
    <submittedName>
        <fullName evidence="1">Uncharacterized protein</fullName>
    </submittedName>
</protein>
<comment type="caution">
    <text evidence="1">The sequence shown here is derived from an EMBL/GenBank/DDBJ whole genome shotgun (WGS) entry which is preliminary data.</text>
</comment>
<evidence type="ECO:0000313" key="2">
    <source>
        <dbReference type="Proteomes" id="UP001140234"/>
    </source>
</evidence>
<feature type="non-terminal residue" evidence="1">
    <location>
        <position position="671"/>
    </location>
</feature>
<keyword evidence="2" id="KW-1185">Reference proteome</keyword>
<sequence length="671" mass="70173">MTGYGFNFADYDSGDESPVAATAADHDFEMEASWAGLDRRLLQRIAAFLPQQRDRRSFCLVSKDWALAAGPMLWEYPQFATPEQLAAFQSTVAARPDVYGPRVRGVRCTLGSHFDRHLASPYYSDGAQASDAELPALVEVAQGRHVLSTDPAILRALLHGSDLTSPPLAFKFARACAPIDCLSVYGFQLRDKHIATDLMRWRLRDVEIIGMPRQPLTALGQLLFSLSALRRLRLESDAPLPADVWGPIALRLRGLRSLRLCAPAIATARLAAALRAGPAHLDVLHLVGPDCDATDELVAGVIAHSPRIRSLVVHGAHLTAHAARAALAGAPHLVHLELARYDPEPPGAASADAVRVVAAQLTTLSLRNLAIDDALVEAAAPVATRLRALHISGAPGLHGASVGALLGASTRLAAVGLHDCPRLTDAALAGLAAGASARTVRVLLVRQCAVQSDGVERALPALTELRHFSVVGAEAVQQLFQYGIEPASPAAAESVSAPAAFSRSFRPTYPPDHFFCKSDPAVAAASADAARELAAVAAPVPHTPHTAWRDYSARRFVPGLLAFAQDDACLDGRARRRSATVSAGSPVPADADGSQSPMRVRSLSELPAAAGLAESHSSPVDTTAGSLAAAAAATAAGVAALGIVAACAAGEPSAEQTDEPSAEQADEPAAE</sequence>